<accession>A0ABV0VFC0</accession>
<evidence type="ECO:0000313" key="1">
    <source>
        <dbReference type="EMBL" id="MEQ2255413.1"/>
    </source>
</evidence>
<keyword evidence="2" id="KW-1185">Reference proteome</keyword>
<comment type="caution">
    <text evidence="1">The sequence shown here is derived from an EMBL/GenBank/DDBJ whole genome shotgun (WGS) entry which is preliminary data.</text>
</comment>
<dbReference type="EMBL" id="JAHRIQ010105380">
    <property type="protein sequence ID" value="MEQ2255413.1"/>
    <property type="molecule type" value="Genomic_DNA"/>
</dbReference>
<organism evidence="1 2">
    <name type="scientific">Ilyodon furcidens</name>
    <name type="common">goldbreast splitfin</name>
    <dbReference type="NCBI Taxonomy" id="33524"/>
    <lineage>
        <taxon>Eukaryota</taxon>
        <taxon>Metazoa</taxon>
        <taxon>Chordata</taxon>
        <taxon>Craniata</taxon>
        <taxon>Vertebrata</taxon>
        <taxon>Euteleostomi</taxon>
        <taxon>Actinopterygii</taxon>
        <taxon>Neopterygii</taxon>
        <taxon>Teleostei</taxon>
        <taxon>Neoteleostei</taxon>
        <taxon>Acanthomorphata</taxon>
        <taxon>Ovalentaria</taxon>
        <taxon>Atherinomorphae</taxon>
        <taxon>Cyprinodontiformes</taxon>
        <taxon>Goodeidae</taxon>
        <taxon>Ilyodon</taxon>
    </lineage>
</organism>
<name>A0ABV0VFC0_9TELE</name>
<reference evidence="1 2" key="1">
    <citation type="submission" date="2021-06" db="EMBL/GenBank/DDBJ databases">
        <authorList>
            <person name="Palmer J.M."/>
        </authorList>
    </citation>
    <scope>NUCLEOTIDE SEQUENCE [LARGE SCALE GENOMIC DNA]</scope>
    <source>
        <strain evidence="2">if_2019</strain>
        <tissue evidence="1">Muscle</tissue>
    </source>
</reference>
<protein>
    <submittedName>
        <fullName evidence="1">Uncharacterized protein</fullName>
    </submittedName>
</protein>
<gene>
    <name evidence="1" type="ORF">ILYODFUR_013594</name>
</gene>
<evidence type="ECO:0000313" key="2">
    <source>
        <dbReference type="Proteomes" id="UP001482620"/>
    </source>
</evidence>
<dbReference type="Proteomes" id="UP001482620">
    <property type="component" value="Unassembled WGS sequence"/>
</dbReference>
<proteinExistence type="predicted"/>
<sequence>MIYSPFSMGSTLAGSTPLCPFCFSITGFSSPELAFLVMLDSRSHWGRAGLKCDVNRLLFNDWLLAWSAVCQRHEKAFTEVAERMTSPDFTADRSVGKPKKLKRDYKNIKYHNGGSNCGSTSLLEDMVCYFECLLYFKCLYLKLISCLVGSLAVSRKSS</sequence>